<dbReference type="Proteomes" id="UP000287033">
    <property type="component" value="Unassembled WGS sequence"/>
</dbReference>
<comment type="caution">
    <text evidence="1">The sequence shown here is derived from an EMBL/GenBank/DDBJ whole genome shotgun (WGS) entry which is preliminary data.</text>
</comment>
<sequence length="93" mass="10336">MRRWAGLVSQGTGVGIPQERILSLEREREETDNCALSVPAGQCAHTQCRPVSVRTLCVWAVPGTLHLLRKRIRSECPERGRTPGADTGWYIPP</sequence>
<accession>A0A401U001</accession>
<evidence type="ECO:0000313" key="2">
    <source>
        <dbReference type="Proteomes" id="UP000287033"/>
    </source>
</evidence>
<evidence type="ECO:0000313" key="1">
    <source>
        <dbReference type="EMBL" id="GCC48218.1"/>
    </source>
</evidence>
<dbReference type="AlphaFoldDB" id="A0A401U001"/>
<proteinExistence type="predicted"/>
<keyword evidence="2" id="KW-1185">Reference proteome</keyword>
<protein>
    <submittedName>
        <fullName evidence="1">Uncharacterized protein</fullName>
    </submittedName>
</protein>
<gene>
    <name evidence="1" type="ORF">chiPu_0032348</name>
</gene>
<reference evidence="1 2" key="1">
    <citation type="journal article" date="2018" name="Nat. Ecol. Evol.">
        <title>Shark genomes provide insights into elasmobranch evolution and the origin of vertebrates.</title>
        <authorList>
            <person name="Hara Y"/>
            <person name="Yamaguchi K"/>
            <person name="Onimaru K"/>
            <person name="Kadota M"/>
            <person name="Koyanagi M"/>
            <person name="Keeley SD"/>
            <person name="Tatsumi K"/>
            <person name="Tanaka K"/>
            <person name="Motone F"/>
            <person name="Kageyama Y"/>
            <person name="Nozu R"/>
            <person name="Adachi N"/>
            <person name="Nishimura O"/>
            <person name="Nakagawa R"/>
            <person name="Tanegashima C"/>
            <person name="Kiyatake I"/>
            <person name="Matsumoto R"/>
            <person name="Murakumo K"/>
            <person name="Nishida K"/>
            <person name="Terakita A"/>
            <person name="Kuratani S"/>
            <person name="Sato K"/>
            <person name="Hyodo S Kuraku.S."/>
        </authorList>
    </citation>
    <scope>NUCLEOTIDE SEQUENCE [LARGE SCALE GENOMIC DNA]</scope>
</reference>
<organism evidence="1 2">
    <name type="scientific">Chiloscyllium punctatum</name>
    <name type="common">Brownbanded bambooshark</name>
    <name type="synonym">Hemiscyllium punctatum</name>
    <dbReference type="NCBI Taxonomy" id="137246"/>
    <lineage>
        <taxon>Eukaryota</taxon>
        <taxon>Metazoa</taxon>
        <taxon>Chordata</taxon>
        <taxon>Craniata</taxon>
        <taxon>Vertebrata</taxon>
        <taxon>Chondrichthyes</taxon>
        <taxon>Elasmobranchii</taxon>
        <taxon>Galeomorphii</taxon>
        <taxon>Galeoidea</taxon>
        <taxon>Orectolobiformes</taxon>
        <taxon>Hemiscylliidae</taxon>
        <taxon>Chiloscyllium</taxon>
    </lineage>
</organism>
<name>A0A401U001_CHIPU</name>
<dbReference type="EMBL" id="BEZZ01234441">
    <property type="protein sequence ID" value="GCC48218.1"/>
    <property type="molecule type" value="Genomic_DNA"/>
</dbReference>